<name>A0ACB0ZMW3_MELEN</name>
<dbReference type="Proteomes" id="UP001497535">
    <property type="component" value="Unassembled WGS sequence"/>
</dbReference>
<organism evidence="1 2">
    <name type="scientific">Meloidogyne enterolobii</name>
    <name type="common">Root-knot nematode worm</name>
    <name type="synonym">Meloidogyne mayaguensis</name>
    <dbReference type="NCBI Taxonomy" id="390850"/>
    <lineage>
        <taxon>Eukaryota</taxon>
        <taxon>Metazoa</taxon>
        <taxon>Ecdysozoa</taxon>
        <taxon>Nematoda</taxon>
        <taxon>Chromadorea</taxon>
        <taxon>Rhabditida</taxon>
        <taxon>Tylenchina</taxon>
        <taxon>Tylenchomorpha</taxon>
        <taxon>Tylenchoidea</taxon>
        <taxon>Meloidogynidae</taxon>
        <taxon>Meloidogyninae</taxon>
        <taxon>Meloidogyne</taxon>
    </lineage>
</organism>
<comment type="caution">
    <text evidence="1">The sequence shown here is derived from an EMBL/GenBank/DDBJ whole genome shotgun (WGS) entry which is preliminary data.</text>
</comment>
<dbReference type="EMBL" id="CAVMJV010000041">
    <property type="protein sequence ID" value="CAK5080313.1"/>
    <property type="molecule type" value="Genomic_DNA"/>
</dbReference>
<accession>A0ACB0ZMW3</accession>
<sequence length="143" mass="16296">MMILALVMTVAGYFDSDYFVSETSQNGNTSKDKEKPVGWLRFILKSMQYVGPILMGLGMFLLIVACVITLESRDRHAQIGILQEENNAELRRSRQSTIKRIRASERSRANTFAAGDNLRQLQKETKIQENGISMGERRCFFVI</sequence>
<keyword evidence="2" id="KW-1185">Reference proteome</keyword>
<protein>
    <submittedName>
        <fullName evidence="1">Uncharacterized protein</fullName>
    </submittedName>
</protein>
<gene>
    <name evidence="1" type="ORF">MENTE1834_LOCUS27478</name>
</gene>
<reference evidence="1" key="1">
    <citation type="submission" date="2023-11" db="EMBL/GenBank/DDBJ databases">
        <authorList>
            <person name="Poullet M."/>
        </authorList>
    </citation>
    <scope>NUCLEOTIDE SEQUENCE</scope>
    <source>
        <strain evidence="1">E1834</strain>
    </source>
</reference>
<proteinExistence type="predicted"/>
<evidence type="ECO:0000313" key="2">
    <source>
        <dbReference type="Proteomes" id="UP001497535"/>
    </source>
</evidence>
<evidence type="ECO:0000313" key="1">
    <source>
        <dbReference type="EMBL" id="CAK5080313.1"/>
    </source>
</evidence>